<reference evidence="2 3" key="1">
    <citation type="submission" date="2024-10" db="EMBL/GenBank/DDBJ databases">
        <authorList>
            <person name="Kim D."/>
        </authorList>
    </citation>
    <scope>NUCLEOTIDE SEQUENCE [LARGE SCALE GENOMIC DNA]</scope>
    <source>
        <strain evidence="2">BH-2024</strain>
    </source>
</reference>
<name>A0ABD2K3G7_9BILA</name>
<proteinExistence type="predicted"/>
<dbReference type="Proteomes" id="UP001620626">
    <property type="component" value="Unassembled WGS sequence"/>
</dbReference>
<gene>
    <name evidence="2" type="ORF">niasHT_021301</name>
</gene>
<evidence type="ECO:0000256" key="1">
    <source>
        <dbReference type="SAM" id="SignalP"/>
    </source>
</evidence>
<keyword evidence="3" id="KW-1185">Reference proteome</keyword>
<dbReference type="EMBL" id="JBICBT010000841">
    <property type="protein sequence ID" value="KAL3097339.1"/>
    <property type="molecule type" value="Genomic_DNA"/>
</dbReference>
<accession>A0ABD2K3G7</accession>
<evidence type="ECO:0000313" key="2">
    <source>
        <dbReference type="EMBL" id="KAL3097339.1"/>
    </source>
</evidence>
<keyword evidence="1" id="KW-0732">Signal</keyword>
<evidence type="ECO:0008006" key="4">
    <source>
        <dbReference type="Google" id="ProtNLM"/>
    </source>
</evidence>
<organism evidence="2 3">
    <name type="scientific">Heterodera trifolii</name>
    <dbReference type="NCBI Taxonomy" id="157864"/>
    <lineage>
        <taxon>Eukaryota</taxon>
        <taxon>Metazoa</taxon>
        <taxon>Ecdysozoa</taxon>
        <taxon>Nematoda</taxon>
        <taxon>Chromadorea</taxon>
        <taxon>Rhabditida</taxon>
        <taxon>Tylenchina</taxon>
        <taxon>Tylenchomorpha</taxon>
        <taxon>Tylenchoidea</taxon>
        <taxon>Heteroderidae</taxon>
        <taxon>Heteroderinae</taxon>
        <taxon>Heterodera</taxon>
    </lineage>
</organism>
<sequence length="168" mass="18658">MATTVASIALQLLLLGTVVQLSYEIACHHTYRAVGHKFGQPLPAEFKKILEVDWEQPDISKKDGTRSCWEGTGCVTLRCVGANEVDLFRINGCLAKNDDDHAGARDERDEQCHHCHAEHAHWHQCQAGGCRNCQRCAADDGGASCGSFLSLTEWRNDDDDDEEENDLM</sequence>
<protein>
    <recommendedName>
        <fullName evidence="4">Secreted protein</fullName>
    </recommendedName>
</protein>
<dbReference type="AlphaFoldDB" id="A0ABD2K3G7"/>
<comment type="caution">
    <text evidence="2">The sequence shown here is derived from an EMBL/GenBank/DDBJ whole genome shotgun (WGS) entry which is preliminary data.</text>
</comment>
<evidence type="ECO:0000313" key="3">
    <source>
        <dbReference type="Proteomes" id="UP001620626"/>
    </source>
</evidence>
<feature type="signal peptide" evidence="1">
    <location>
        <begin position="1"/>
        <end position="21"/>
    </location>
</feature>
<feature type="chain" id="PRO_5044823221" description="Secreted protein" evidence="1">
    <location>
        <begin position="22"/>
        <end position="168"/>
    </location>
</feature>